<dbReference type="AlphaFoldDB" id="A0A7X4W976"/>
<accession>A0A7X4W976</accession>
<evidence type="ECO:0000313" key="1">
    <source>
        <dbReference type="EMBL" id="NAW64524.1"/>
    </source>
</evidence>
<proteinExistence type="predicted"/>
<evidence type="ECO:0000313" key="2">
    <source>
        <dbReference type="Proteomes" id="UP000465712"/>
    </source>
</evidence>
<protein>
    <submittedName>
        <fullName evidence="1">ATP-binding protein</fullName>
    </submittedName>
</protein>
<name>A0A7X4W976_9GAMM</name>
<keyword evidence="1" id="KW-0547">Nucleotide-binding</keyword>
<organism evidence="1 2">
    <name type="scientific">Photobacterium halotolerans</name>
    <dbReference type="NCBI Taxonomy" id="265726"/>
    <lineage>
        <taxon>Bacteria</taxon>
        <taxon>Pseudomonadati</taxon>
        <taxon>Pseudomonadota</taxon>
        <taxon>Gammaproteobacteria</taxon>
        <taxon>Vibrionales</taxon>
        <taxon>Vibrionaceae</taxon>
        <taxon>Photobacterium</taxon>
    </lineage>
</organism>
<dbReference type="SUPFAM" id="SSF52540">
    <property type="entry name" value="P-loop containing nucleoside triphosphate hydrolases"/>
    <property type="match status" value="1"/>
</dbReference>
<dbReference type="InterPro" id="IPR027417">
    <property type="entry name" value="P-loop_NTPase"/>
</dbReference>
<dbReference type="RefSeq" id="WP_161443274.1">
    <property type="nucleotide sequence ID" value="NZ_WXWW01000078.1"/>
</dbReference>
<comment type="caution">
    <text evidence="1">The sequence shown here is derived from an EMBL/GenBank/DDBJ whole genome shotgun (WGS) entry which is preliminary data.</text>
</comment>
<dbReference type="GO" id="GO:0005524">
    <property type="term" value="F:ATP binding"/>
    <property type="evidence" value="ECO:0007669"/>
    <property type="project" value="UniProtKB-KW"/>
</dbReference>
<reference evidence="1 2" key="1">
    <citation type="submission" date="2017-05" db="EMBL/GenBank/DDBJ databases">
        <title>High clonality and local adaptation shapes Vibrionaceae linages within an endangered oasis.</title>
        <authorList>
            <person name="Vazquez-Rosas-Landa M."/>
        </authorList>
    </citation>
    <scope>NUCLEOTIDE SEQUENCE [LARGE SCALE GENOMIC DNA]</scope>
    <source>
        <strain evidence="1 2">P46_P4S1P180</strain>
    </source>
</reference>
<sequence length="219" mass="24930">MKPVHQNNALDNHHTSVIGMSECGKTSVVKKEIIKPTDQVVIFDPYKDYDGELAQRTVRGYSSLRDFAAAVMAGRKTQQGFKIAWQPTAKTTNKEFDQFCRVAWVNGNGRHPKPLKIILEEVAEHSNSAGKADGYHGEILRVGRKFGLHSINIFQAGQEVSKTIFRQCKYAYVMMQLLDSDAEYLQVKMGIPAEEIKALEKLEYIKKVNKDWQKGKIRW</sequence>
<dbReference type="Gene3D" id="3.40.50.300">
    <property type="entry name" value="P-loop containing nucleotide triphosphate hydrolases"/>
    <property type="match status" value="1"/>
</dbReference>
<dbReference type="Proteomes" id="UP000465712">
    <property type="component" value="Unassembled WGS sequence"/>
</dbReference>
<gene>
    <name evidence="1" type="ORF">CAG72_04770</name>
</gene>
<dbReference type="EMBL" id="WXWW01000078">
    <property type="protein sequence ID" value="NAW64524.1"/>
    <property type="molecule type" value="Genomic_DNA"/>
</dbReference>
<keyword evidence="1" id="KW-0067">ATP-binding</keyword>